<keyword evidence="1" id="KW-0378">Hydrolase</keyword>
<evidence type="ECO:0000256" key="1">
    <source>
        <dbReference type="RuleBase" id="RU363015"/>
    </source>
</evidence>
<comment type="catalytic activity">
    <reaction evidence="1">
        <text>N(6)-(dimethylallyl)adenosine 5'-phosphate + H2O = N(6)-dimethylallyladenine + D-ribose 5-phosphate</text>
        <dbReference type="Rhea" id="RHEA:48560"/>
        <dbReference type="ChEBI" id="CHEBI:15377"/>
        <dbReference type="ChEBI" id="CHEBI:17660"/>
        <dbReference type="ChEBI" id="CHEBI:57526"/>
        <dbReference type="ChEBI" id="CHEBI:78346"/>
        <dbReference type="EC" id="3.2.2.n1"/>
    </reaction>
</comment>
<evidence type="ECO:0000313" key="2">
    <source>
        <dbReference type="EMBL" id="MTD52580.1"/>
    </source>
</evidence>
<protein>
    <recommendedName>
        <fullName evidence="1">Cytokinin riboside 5'-monophosphate phosphoribohydrolase</fullName>
        <ecNumber evidence="1">3.2.2.n1</ecNumber>
    </recommendedName>
</protein>
<comment type="similarity">
    <text evidence="1">Belongs to the LOG family.</text>
</comment>
<dbReference type="OrthoDB" id="9801098at2"/>
<evidence type="ECO:0000313" key="3">
    <source>
        <dbReference type="Proteomes" id="UP000440096"/>
    </source>
</evidence>
<dbReference type="GO" id="GO:0009691">
    <property type="term" value="P:cytokinin biosynthetic process"/>
    <property type="evidence" value="ECO:0007669"/>
    <property type="project" value="UniProtKB-UniRule"/>
</dbReference>
<comment type="catalytic activity">
    <reaction evidence="1">
        <text>9-ribosyl-trans-zeatin 5'-phosphate + H2O = trans-zeatin + D-ribose 5-phosphate</text>
        <dbReference type="Rhea" id="RHEA:48564"/>
        <dbReference type="ChEBI" id="CHEBI:15377"/>
        <dbReference type="ChEBI" id="CHEBI:16522"/>
        <dbReference type="ChEBI" id="CHEBI:78346"/>
        <dbReference type="ChEBI" id="CHEBI:87947"/>
        <dbReference type="EC" id="3.2.2.n1"/>
    </reaction>
</comment>
<organism evidence="2 3">
    <name type="scientific">Amycolatopsis pithecellobii</name>
    <dbReference type="NCBI Taxonomy" id="664692"/>
    <lineage>
        <taxon>Bacteria</taxon>
        <taxon>Bacillati</taxon>
        <taxon>Actinomycetota</taxon>
        <taxon>Actinomycetes</taxon>
        <taxon>Pseudonocardiales</taxon>
        <taxon>Pseudonocardiaceae</taxon>
        <taxon>Amycolatopsis</taxon>
    </lineage>
</organism>
<dbReference type="SUPFAM" id="SSF102405">
    <property type="entry name" value="MCP/YpsA-like"/>
    <property type="match status" value="1"/>
</dbReference>
<sequence>MRHSGRCGFLATDHQLRDRDHWGFNAASLVGVELSTEAVSLAICVFCGASQGDSPVYTEAGYQLGKQLGSRFHRLIYGAGGVGVMGAVARGAAEYGAKIVGVIPSFLREREMGDDIPPQEIIITTNLAHRKTTMMNLADGFIGLPGGYGTMDEMFEVISMSALGVERRPVVLVNTNGFWDLFLELVDELGKRRFLPEDKYFIVVDDPAEAIDRIEFARDAR</sequence>
<comment type="caution">
    <text evidence="2">The sequence shown here is derived from an EMBL/GenBank/DDBJ whole genome shotgun (WGS) entry which is preliminary data.</text>
</comment>
<dbReference type="GO" id="GO:0016787">
    <property type="term" value="F:hydrolase activity"/>
    <property type="evidence" value="ECO:0007669"/>
    <property type="project" value="UniProtKB-KW"/>
</dbReference>
<proteinExistence type="inferred from homology"/>
<accession>A0A6N7YZE5</accession>
<dbReference type="Proteomes" id="UP000440096">
    <property type="component" value="Unassembled WGS sequence"/>
</dbReference>
<dbReference type="PANTHER" id="PTHR31223">
    <property type="entry name" value="LOG FAMILY PROTEIN YJL055W"/>
    <property type="match status" value="1"/>
</dbReference>
<gene>
    <name evidence="2" type="ORF">GKO32_01070</name>
</gene>
<dbReference type="AlphaFoldDB" id="A0A6N7YZE5"/>
<dbReference type="Pfam" id="PF03641">
    <property type="entry name" value="Lysine_decarbox"/>
    <property type="match status" value="1"/>
</dbReference>
<name>A0A6N7YZE5_9PSEU</name>
<dbReference type="InterPro" id="IPR031100">
    <property type="entry name" value="LOG_fam"/>
</dbReference>
<dbReference type="EC" id="3.2.2.n1" evidence="1"/>
<keyword evidence="3" id="KW-1185">Reference proteome</keyword>
<reference evidence="2 3" key="1">
    <citation type="submission" date="2019-11" db="EMBL/GenBank/DDBJ databases">
        <title>Draft genome of Amycolatopsis RM579.</title>
        <authorList>
            <person name="Duangmal K."/>
            <person name="Mingma R."/>
        </authorList>
    </citation>
    <scope>NUCLEOTIDE SEQUENCE [LARGE SCALE GENOMIC DNA]</scope>
    <source>
        <strain evidence="2 3">RM579</strain>
    </source>
</reference>
<dbReference type="EMBL" id="WMBA01000001">
    <property type="protein sequence ID" value="MTD52580.1"/>
    <property type="molecule type" value="Genomic_DNA"/>
</dbReference>
<dbReference type="NCBIfam" id="TIGR00730">
    <property type="entry name" value="Rossman fold protein, TIGR00730 family"/>
    <property type="match status" value="1"/>
</dbReference>
<keyword evidence="1" id="KW-0203">Cytokinin biosynthesis</keyword>
<dbReference type="Gene3D" id="3.40.50.450">
    <property type="match status" value="1"/>
</dbReference>
<dbReference type="InterPro" id="IPR005269">
    <property type="entry name" value="LOG"/>
</dbReference>